<name>S5TLU8_9BACT</name>
<dbReference type="AlphaFoldDB" id="S5TLU8"/>
<organism evidence="1">
    <name type="scientific">uncultured bacterium esnapd2</name>
    <dbReference type="NCBI Taxonomy" id="1366601"/>
    <lineage>
        <taxon>Bacteria</taxon>
        <taxon>environmental samples</taxon>
    </lineage>
</organism>
<evidence type="ECO:0000313" key="1">
    <source>
        <dbReference type="EMBL" id="AGS49283.1"/>
    </source>
</evidence>
<dbReference type="EMBL" id="KF264539">
    <property type="protein sequence ID" value="AGS49283.1"/>
    <property type="molecule type" value="Genomic_DNA"/>
</dbReference>
<protein>
    <submittedName>
        <fullName evidence="1">Uncharacterized protein</fullName>
    </submittedName>
</protein>
<reference evidence="1" key="1">
    <citation type="journal article" date="2013" name="Proc. Natl. Acad. Sci. U.S.A.">
        <title>Mapping gene clusters within arrayed metagenomic libraries to expand the structural diversity of biomedically relevant natural products.</title>
        <authorList>
            <person name="Owen J.G."/>
            <person name="Reddy B.V."/>
            <person name="Ternei M.A."/>
            <person name="Charlop-Powers Z."/>
            <person name="Calle P.Y."/>
            <person name="Kim J.H."/>
            <person name="Brady S.F."/>
        </authorList>
    </citation>
    <scope>NUCLEOTIDE SEQUENCE</scope>
</reference>
<accession>S5TLU8</accession>
<proteinExistence type="predicted"/>
<sequence>MSRKTPPAYVAHRTVLALFILSMVLVLGYGIGETVPGVFTLVENAFRGLREIWADMDWDLF</sequence>